<feature type="domain" description="Iron-binding zinc finger CDGSH type" evidence="6">
    <location>
        <begin position="23"/>
        <end position="67"/>
    </location>
</feature>
<evidence type="ECO:0000256" key="5">
    <source>
        <dbReference type="SAM" id="MobiDB-lite"/>
    </source>
</evidence>
<evidence type="ECO:0000256" key="1">
    <source>
        <dbReference type="ARBA" id="ARBA00022714"/>
    </source>
</evidence>
<dbReference type="InterPro" id="IPR018967">
    <property type="entry name" value="FeS-contain_CDGSH-typ"/>
</dbReference>
<gene>
    <name evidence="7" type="ORF">GCM10023235_74790</name>
</gene>
<keyword evidence="3" id="KW-0408">Iron</keyword>
<proteinExistence type="predicted"/>
<sequence length="76" mass="8362">MSGPDERPVPRLRLTGSGPVLVDGPVEIVLPDGRSVRADRPVTALCTCRRSRQYPFCDTSHRSRGADRRTERGDGT</sequence>
<feature type="compositionally biased region" description="Basic and acidic residues" evidence="5">
    <location>
        <begin position="59"/>
        <end position="76"/>
    </location>
</feature>
<dbReference type="Gene3D" id="3.40.5.90">
    <property type="entry name" value="CDGSH iron-sulfur domain, mitoNEET-type"/>
    <property type="match status" value="1"/>
</dbReference>
<keyword evidence="8" id="KW-1185">Reference proteome</keyword>
<evidence type="ECO:0000256" key="3">
    <source>
        <dbReference type="ARBA" id="ARBA00023004"/>
    </source>
</evidence>
<organism evidence="7 8">
    <name type="scientific">Kitasatospora terrestris</name>
    <dbReference type="NCBI Taxonomy" id="258051"/>
    <lineage>
        <taxon>Bacteria</taxon>
        <taxon>Bacillati</taxon>
        <taxon>Actinomycetota</taxon>
        <taxon>Actinomycetes</taxon>
        <taxon>Kitasatosporales</taxon>
        <taxon>Streptomycetaceae</taxon>
        <taxon>Kitasatospora</taxon>
    </lineage>
</organism>
<dbReference type="EMBL" id="BAABIS010000001">
    <property type="protein sequence ID" value="GAA4883308.1"/>
    <property type="molecule type" value="Genomic_DNA"/>
</dbReference>
<evidence type="ECO:0000313" key="8">
    <source>
        <dbReference type="Proteomes" id="UP001501752"/>
    </source>
</evidence>
<keyword evidence="1" id="KW-0001">2Fe-2S</keyword>
<dbReference type="Pfam" id="PF09360">
    <property type="entry name" value="zf-CDGSH"/>
    <property type="match status" value="1"/>
</dbReference>
<accession>A0ABP9ETP2</accession>
<keyword evidence="4" id="KW-0411">Iron-sulfur</keyword>
<reference evidence="8" key="1">
    <citation type="journal article" date="2019" name="Int. J. Syst. Evol. Microbiol.">
        <title>The Global Catalogue of Microorganisms (GCM) 10K type strain sequencing project: providing services to taxonomists for standard genome sequencing and annotation.</title>
        <authorList>
            <consortium name="The Broad Institute Genomics Platform"/>
            <consortium name="The Broad Institute Genome Sequencing Center for Infectious Disease"/>
            <person name="Wu L."/>
            <person name="Ma J."/>
        </authorList>
    </citation>
    <scope>NUCLEOTIDE SEQUENCE [LARGE SCALE GENOMIC DNA]</scope>
    <source>
        <strain evidence="8">JCM 13006</strain>
    </source>
</reference>
<evidence type="ECO:0000256" key="4">
    <source>
        <dbReference type="ARBA" id="ARBA00023014"/>
    </source>
</evidence>
<dbReference type="Proteomes" id="UP001501752">
    <property type="component" value="Unassembled WGS sequence"/>
</dbReference>
<evidence type="ECO:0000313" key="7">
    <source>
        <dbReference type="EMBL" id="GAA4883308.1"/>
    </source>
</evidence>
<dbReference type="SMART" id="SM00704">
    <property type="entry name" value="ZnF_CDGSH"/>
    <property type="match status" value="1"/>
</dbReference>
<feature type="region of interest" description="Disordered" evidence="5">
    <location>
        <begin position="57"/>
        <end position="76"/>
    </location>
</feature>
<evidence type="ECO:0000256" key="2">
    <source>
        <dbReference type="ARBA" id="ARBA00022723"/>
    </source>
</evidence>
<name>A0ABP9ETP2_9ACTN</name>
<comment type="caution">
    <text evidence="7">The sequence shown here is derived from an EMBL/GenBank/DDBJ whole genome shotgun (WGS) entry which is preliminary data.</text>
</comment>
<dbReference type="RefSeq" id="WP_345701372.1">
    <property type="nucleotide sequence ID" value="NZ_BAABIS010000001.1"/>
</dbReference>
<dbReference type="InterPro" id="IPR042216">
    <property type="entry name" value="MitoNEET_CISD"/>
</dbReference>
<evidence type="ECO:0000259" key="6">
    <source>
        <dbReference type="SMART" id="SM00704"/>
    </source>
</evidence>
<protein>
    <recommendedName>
        <fullName evidence="6">Iron-binding zinc finger CDGSH type domain-containing protein</fullName>
    </recommendedName>
</protein>
<keyword evidence="2" id="KW-0479">Metal-binding</keyword>